<evidence type="ECO:0000256" key="5">
    <source>
        <dbReference type="ARBA" id="ARBA00022989"/>
    </source>
</evidence>
<accession>K2NKN4</accession>
<dbReference type="PATRIC" id="fig|1231190.3.peg.4772"/>
<dbReference type="PANTHER" id="PTHR30151">
    <property type="entry name" value="ALKANE SULFONATE ABC TRANSPORTER-RELATED, MEMBRANE SUBUNIT"/>
    <property type="match status" value="1"/>
</dbReference>
<dbReference type="EMBL" id="AMSI01000030">
    <property type="protein sequence ID" value="EKF39985.1"/>
    <property type="molecule type" value="Genomic_DNA"/>
</dbReference>
<feature type="transmembrane region" description="Helical" evidence="7">
    <location>
        <begin position="136"/>
        <end position="155"/>
    </location>
</feature>
<dbReference type="PROSITE" id="PS50928">
    <property type="entry name" value="ABC_TM1"/>
    <property type="match status" value="1"/>
</dbReference>
<keyword evidence="10" id="KW-1185">Reference proteome</keyword>
<keyword evidence="4 7" id="KW-0812">Transmembrane</keyword>
<sequence>MTAQARDEASTVVRRRWWPASFDSTLLGLALILIWEMGVRLGHVPVYLLPPPSTILMRILTDYRSLFMHTVVTVNEVLIGFGLAIAVSIPLAAILAQFRPLERAFYPILVASQTIPKVAIAPLIVVWFGFGLFPKILIAFLICFFPILIDALIGFRSTPKEVIWLARSMGAPRRRIFLNFQLPAALPHIFAGLKVASTLAVVGAVVGEFVASDRGLGYQLIVANGMLDVVLSFAILVLLSVVGILLFAVVDLVERLLLPWHISHRPTGQEQP</sequence>
<dbReference type="Gene3D" id="1.10.3720.10">
    <property type="entry name" value="MetI-like"/>
    <property type="match status" value="1"/>
</dbReference>
<feature type="transmembrane region" description="Helical" evidence="7">
    <location>
        <begin position="226"/>
        <end position="250"/>
    </location>
</feature>
<comment type="caution">
    <text evidence="9">The sequence shown here is derived from an EMBL/GenBank/DDBJ whole genome shotgun (WGS) entry which is preliminary data.</text>
</comment>
<feature type="transmembrane region" description="Helical" evidence="7">
    <location>
        <begin position="108"/>
        <end position="130"/>
    </location>
</feature>
<dbReference type="STRING" id="721133.SAMN05216176_1237"/>
<feature type="domain" description="ABC transmembrane type-1" evidence="8">
    <location>
        <begin position="70"/>
        <end position="254"/>
    </location>
</feature>
<evidence type="ECO:0000259" key="8">
    <source>
        <dbReference type="PROSITE" id="PS50928"/>
    </source>
</evidence>
<evidence type="ECO:0000313" key="10">
    <source>
        <dbReference type="Proteomes" id="UP000007374"/>
    </source>
</evidence>
<evidence type="ECO:0000256" key="7">
    <source>
        <dbReference type="RuleBase" id="RU363032"/>
    </source>
</evidence>
<feature type="transmembrane region" description="Helical" evidence="7">
    <location>
        <begin position="77"/>
        <end position="96"/>
    </location>
</feature>
<evidence type="ECO:0000256" key="3">
    <source>
        <dbReference type="ARBA" id="ARBA00022475"/>
    </source>
</evidence>
<evidence type="ECO:0000256" key="4">
    <source>
        <dbReference type="ARBA" id="ARBA00022692"/>
    </source>
</evidence>
<dbReference type="CDD" id="cd06261">
    <property type="entry name" value="TM_PBP2"/>
    <property type="match status" value="1"/>
</dbReference>
<organism evidence="9 10">
    <name type="scientific">Nitratireductor indicus C115</name>
    <dbReference type="NCBI Taxonomy" id="1231190"/>
    <lineage>
        <taxon>Bacteria</taxon>
        <taxon>Pseudomonadati</taxon>
        <taxon>Pseudomonadota</taxon>
        <taxon>Alphaproteobacteria</taxon>
        <taxon>Hyphomicrobiales</taxon>
        <taxon>Phyllobacteriaceae</taxon>
        <taxon>Nitratireductor</taxon>
    </lineage>
</organism>
<comment type="subcellular location">
    <subcellularLocation>
        <location evidence="1 7">Cell membrane</location>
        <topology evidence="1 7">Multi-pass membrane protein</topology>
    </subcellularLocation>
</comment>
<protein>
    <submittedName>
        <fullName evidence="9">Binding-protein-dependent transport systems inner membrane component</fullName>
    </submittedName>
</protein>
<dbReference type="RefSeq" id="WP_009452869.1">
    <property type="nucleotide sequence ID" value="NZ_AMSI01000030.1"/>
</dbReference>
<dbReference type="Pfam" id="PF00528">
    <property type="entry name" value="BPD_transp_1"/>
    <property type="match status" value="1"/>
</dbReference>
<keyword evidence="2 7" id="KW-0813">Transport</keyword>
<dbReference type="Proteomes" id="UP000007374">
    <property type="component" value="Unassembled WGS sequence"/>
</dbReference>
<keyword evidence="5 7" id="KW-1133">Transmembrane helix</keyword>
<evidence type="ECO:0000313" key="9">
    <source>
        <dbReference type="EMBL" id="EKF39985.1"/>
    </source>
</evidence>
<evidence type="ECO:0000256" key="2">
    <source>
        <dbReference type="ARBA" id="ARBA00022448"/>
    </source>
</evidence>
<feature type="transmembrane region" description="Helical" evidence="7">
    <location>
        <begin position="176"/>
        <end position="206"/>
    </location>
</feature>
<gene>
    <name evidence="9" type="ORF">NA8A_23167</name>
</gene>
<evidence type="ECO:0000256" key="1">
    <source>
        <dbReference type="ARBA" id="ARBA00004651"/>
    </source>
</evidence>
<dbReference type="eggNOG" id="COG0600">
    <property type="taxonomic scope" value="Bacteria"/>
</dbReference>
<proteinExistence type="inferred from homology"/>
<dbReference type="PANTHER" id="PTHR30151:SF20">
    <property type="entry name" value="ABC TRANSPORTER PERMEASE PROTEIN HI_0355-RELATED"/>
    <property type="match status" value="1"/>
</dbReference>
<dbReference type="SUPFAM" id="SSF161098">
    <property type="entry name" value="MetI-like"/>
    <property type="match status" value="1"/>
</dbReference>
<dbReference type="OrthoDB" id="9786495at2"/>
<feature type="transmembrane region" description="Helical" evidence="7">
    <location>
        <begin position="20"/>
        <end position="38"/>
    </location>
</feature>
<evidence type="ECO:0000256" key="6">
    <source>
        <dbReference type="ARBA" id="ARBA00023136"/>
    </source>
</evidence>
<dbReference type="InterPro" id="IPR035906">
    <property type="entry name" value="MetI-like_sf"/>
</dbReference>
<comment type="similarity">
    <text evidence="7">Belongs to the binding-protein-dependent transport system permease family.</text>
</comment>
<dbReference type="AlphaFoldDB" id="K2NKN4"/>
<dbReference type="GO" id="GO:0055085">
    <property type="term" value="P:transmembrane transport"/>
    <property type="evidence" value="ECO:0007669"/>
    <property type="project" value="InterPro"/>
</dbReference>
<name>K2NKN4_9HYPH</name>
<keyword evidence="6 7" id="KW-0472">Membrane</keyword>
<reference evidence="9 10" key="1">
    <citation type="journal article" date="2012" name="J. Bacteriol.">
        <title>Genome Sequence of Nitratireductor indicus Type Strain C115.</title>
        <authorList>
            <person name="Lai Q."/>
            <person name="Li G."/>
            <person name="Yu Z."/>
            <person name="Shao Z."/>
        </authorList>
    </citation>
    <scope>NUCLEOTIDE SEQUENCE [LARGE SCALE GENOMIC DNA]</scope>
    <source>
        <strain evidence="9 10">C115</strain>
    </source>
</reference>
<dbReference type="InterPro" id="IPR000515">
    <property type="entry name" value="MetI-like"/>
</dbReference>
<dbReference type="GO" id="GO:0005886">
    <property type="term" value="C:plasma membrane"/>
    <property type="evidence" value="ECO:0007669"/>
    <property type="project" value="UniProtKB-SubCell"/>
</dbReference>
<keyword evidence="3" id="KW-1003">Cell membrane</keyword>